<keyword evidence="6" id="KW-1185">Reference proteome</keyword>
<dbReference type="Pfam" id="PF00248">
    <property type="entry name" value="Aldo_ket_red"/>
    <property type="match status" value="1"/>
</dbReference>
<keyword evidence="2" id="KW-0521">NADP</keyword>
<dbReference type="PRINTS" id="PR01577">
    <property type="entry name" value="KCNABCHANNEL"/>
</dbReference>
<dbReference type="RefSeq" id="WP_101752359.1">
    <property type="nucleotide sequence ID" value="NZ_CP025430.1"/>
</dbReference>
<dbReference type="Proteomes" id="UP000234530">
    <property type="component" value="Chromosome"/>
</dbReference>
<comment type="similarity">
    <text evidence="1">Belongs to the shaker potassium channel beta subunit family.</text>
</comment>
<dbReference type="NCBIfam" id="NF007388">
    <property type="entry name" value="PRK09912.1"/>
    <property type="match status" value="1"/>
</dbReference>
<evidence type="ECO:0000256" key="1">
    <source>
        <dbReference type="ARBA" id="ARBA00006515"/>
    </source>
</evidence>
<dbReference type="AlphaFoldDB" id="A0A2H5EYE3"/>
<feature type="domain" description="NADP-dependent oxidoreductase" evidence="4">
    <location>
        <begin position="38"/>
        <end position="338"/>
    </location>
</feature>
<dbReference type="EMBL" id="CP025430">
    <property type="protein sequence ID" value="AUH64322.1"/>
    <property type="molecule type" value="Genomic_DNA"/>
</dbReference>
<dbReference type="InterPro" id="IPR023210">
    <property type="entry name" value="NADP_OxRdtase_dom"/>
</dbReference>
<dbReference type="SUPFAM" id="SSF51430">
    <property type="entry name" value="NAD(P)-linked oxidoreductase"/>
    <property type="match status" value="1"/>
</dbReference>
<reference evidence="5 6" key="1">
    <citation type="journal article" date="2013" name="Antonie Van Leeuwenhoek">
        <title>Paracoccus zhejiangensis sp. nov., isolated from activated sludge in wastewater-treatment system.</title>
        <authorList>
            <person name="Wu Z.G."/>
            <person name="Zhang D.F."/>
            <person name="Liu Y.L."/>
            <person name="Wang F."/>
            <person name="Jiang X."/>
            <person name="Li C."/>
            <person name="Li S.P."/>
            <person name="Hong Q."/>
            <person name="Li W.J."/>
        </authorList>
    </citation>
    <scope>NUCLEOTIDE SEQUENCE [LARGE SCALE GENOMIC DNA]</scope>
    <source>
        <strain evidence="5 6">J6</strain>
    </source>
</reference>
<organism evidence="5 6">
    <name type="scientific">Paracoccus zhejiangensis</name>
    <dbReference type="NCBI Taxonomy" id="1077935"/>
    <lineage>
        <taxon>Bacteria</taxon>
        <taxon>Pseudomonadati</taxon>
        <taxon>Pseudomonadota</taxon>
        <taxon>Alphaproteobacteria</taxon>
        <taxon>Rhodobacterales</taxon>
        <taxon>Paracoccaceae</taxon>
        <taxon>Paracoccus</taxon>
    </lineage>
</organism>
<dbReference type="InterPro" id="IPR005399">
    <property type="entry name" value="K_chnl_volt-dep_bsu_KCNAB-rel"/>
</dbReference>
<evidence type="ECO:0000259" key="4">
    <source>
        <dbReference type="Pfam" id="PF00248"/>
    </source>
</evidence>
<evidence type="ECO:0000256" key="2">
    <source>
        <dbReference type="ARBA" id="ARBA00022857"/>
    </source>
</evidence>
<keyword evidence="3" id="KW-0560">Oxidoreductase</keyword>
<dbReference type="KEGG" id="pzh:CX676_09250"/>
<dbReference type="OrthoDB" id="9803483at2"/>
<dbReference type="InterPro" id="IPR036812">
    <property type="entry name" value="NAD(P)_OxRdtase_dom_sf"/>
</dbReference>
<evidence type="ECO:0000313" key="5">
    <source>
        <dbReference type="EMBL" id="AUH64322.1"/>
    </source>
</evidence>
<dbReference type="PANTHER" id="PTHR43150">
    <property type="entry name" value="HYPERKINETIC, ISOFORM M"/>
    <property type="match status" value="1"/>
</dbReference>
<dbReference type="Gene3D" id="3.20.20.100">
    <property type="entry name" value="NADP-dependent oxidoreductase domain"/>
    <property type="match status" value="1"/>
</dbReference>
<sequence length="356" mass="39294">MPERPPKPKEPVWHPAEDRYERMIYRRCGRSGLRLPAISLGLWHNFGDDTPHRVKQAIARTAFDHGITHFDLANNYGPRAGRAEEAFGEILRNEFRGLRDELIISSKAGYEMWAGPYGEWGSRKSLIASCDQSLKRLGLDYVDIFYSHRFDPDTPLEETMGALDHIVRSGRALYVGISSYNTDRTRAAAAILKDLGTPCLIHQPSYNMLNRWVERDGLLDALEELGIGSIGFSALAQGLLSGKYLQGIPSDSRAAQGKSLSPDWLGPDMIARLNGLNDLAEARGQTLAQMAIAWCLRGGRLTTALIGASRPEQVVDCVGALKNLEFSAEELARIDTLSEGGDVNLWARSSEGAGER</sequence>
<name>A0A2H5EYE3_9RHOB</name>
<evidence type="ECO:0000256" key="3">
    <source>
        <dbReference type="ARBA" id="ARBA00023002"/>
    </source>
</evidence>
<evidence type="ECO:0000313" key="6">
    <source>
        <dbReference type="Proteomes" id="UP000234530"/>
    </source>
</evidence>
<dbReference type="GO" id="GO:0051596">
    <property type="term" value="P:methylglyoxal catabolic process"/>
    <property type="evidence" value="ECO:0007669"/>
    <property type="project" value="TreeGrafter"/>
</dbReference>
<dbReference type="GO" id="GO:0016491">
    <property type="term" value="F:oxidoreductase activity"/>
    <property type="evidence" value="ECO:0007669"/>
    <property type="project" value="UniProtKB-KW"/>
</dbReference>
<dbReference type="PANTHER" id="PTHR43150:SF4">
    <property type="entry name" value="L-GLYCERALDEHYDE 3-PHOSPHATE REDUCTASE"/>
    <property type="match status" value="1"/>
</dbReference>
<protein>
    <submittedName>
        <fullName evidence="5">L-glyceraldehyde 3-phosphate reductase</fullName>
    </submittedName>
</protein>
<proteinExistence type="inferred from homology"/>
<accession>A0A2H5EYE3</accession>
<gene>
    <name evidence="5" type="ORF">CX676_09250</name>
</gene>